<dbReference type="Proteomes" id="UP000284024">
    <property type="component" value="Unassembled WGS sequence"/>
</dbReference>
<accession>A0A414SF17</accession>
<gene>
    <name evidence="4" type="ORF">DW222_08280</name>
    <name evidence="3" type="ORF">DW272_06745</name>
</gene>
<proteinExistence type="predicted"/>
<keyword evidence="2" id="KW-0812">Transmembrane</keyword>
<dbReference type="RefSeq" id="WP_118197678.1">
    <property type="nucleotide sequence ID" value="NZ_JBCJBY010000009.1"/>
</dbReference>
<keyword evidence="2" id="KW-1133">Transmembrane helix</keyword>
<evidence type="ECO:0000256" key="2">
    <source>
        <dbReference type="SAM" id="Phobius"/>
    </source>
</evidence>
<evidence type="ECO:0000256" key="1">
    <source>
        <dbReference type="SAM" id="MobiDB-lite"/>
    </source>
</evidence>
<feature type="region of interest" description="Disordered" evidence="1">
    <location>
        <begin position="255"/>
        <end position="285"/>
    </location>
</feature>
<comment type="caution">
    <text evidence="3">The sequence shown here is derived from an EMBL/GenBank/DDBJ whole genome shotgun (WGS) entry which is preliminary data.</text>
</comment>
<dbReference type="Proteomes" id="UP000284220">
    <property type="component" value="Unassembled WGS sequence"/>
</dbReference>
<feature type="compositionally biased region" description="Acidic residues" evidence="1">
    <location>
        <begin position="276"/>
        <end position="285"/>
    </location>
</feature>
<keyword evidence="2" id="KW-0472">Membrane</keyword>
<evidence type="ECO:0000313" key="3">
    <source>
        <dbReference type="EMBL" id="RHG17735.1"/>
    </source>
</evidence>
<feature type="transmembrane region" description="Helical" evidence="2">
    <location>
        <begin position="176"/>
        <end position="196"/>
    </location>
</feature>
<dbReference type="EMBL" id="QRHZ01000003">
    <property type="protein sequence ID" value="RHG17735.1"/>
    <property type="molecule type" value="Genomic_DNA"/>
</dbReference>
<organism evidence="3 6">
    <name type="scientific">Blautia obeum</name>
    <dbReference type="NCBI Taxonomy" id="40520"/>
    <lineage>
        <taxon>Bacteria</taxon>
        <taxon>Bacillati</taxon>
        <taxon>Bacillota</taxon>
        <taxon>Clostridia</taxon>
        <taxon>Lachnospirales</taxon>
        <taxon>Lachnospiraceae</taxon>
        <taxon>Blautia</taxon>
    </lineage>
</organism>
<evidence type="ECO:0000313" key="6">
    <source>
        <dbReference type="Proteomes" id="UP000284220"/>
    </source>
</evidence>
<protein>
    <submittedName>
        <fullName evidence="3">Uncharacterized protein</fullName>
    </submittedName>
</protein>
<dbReference type="AlphaFoldDB" id="A0A414SF17"/>
<name>A0A414SF17_9FIRM</name>
<sequence length="285" mass="32163">MKNDQKNNPFLNPELQNLQNSLNQIKRAYSGYSQIILPPDSLSSRIHQLQEEIVKPYRQIFQLYTPTMVASLTDSLSKMSEIMTATVRENITTGVYNNLNESLKQSLSLLELQNQFLSVPPELLFHSDFSNYSKDLGGLSEDDFVIVDDTTVKTYELPDSVYIPIGNSRIKMPTAFLLELIGFIVTTILSISIAIAQSASSKEDQNDLIRIEESQLELQRSQNEMLQQLLHNIDASSSSKAETIKELKETVEELNKQYSQTQDTCSPVEAGNDNSESNEDTDIQK</sequence>
<dbReference type="EMBL" id="QRJH01000003">
    <property type="protein sequence ID" value="RHH19559.1"/>
    <property type="molecule type" value="Genomic_DNA"/>
</dbReference>
<reference evidence="5 6" key="1">
    <citation type="submission" date="2018-08" db="EMBL/GenBank/DDBJ databases">
        <title>A genome reference for cultivated species of the human gut microbiota.</title>
        <authorList>
            <person name="Zou Y."/>
            <person name="Xue W."/>
            <person name="Luo G."/>
        </authorList>
    </citation>
    <scope>NUCLEOTIDE SEQUENCE [LARGE SCALE GENOMIC DNA]</scope>
    <source>
        <strain evidence="4 5">AM18-2AC</strain>
        <strain evidence="3 6">AM22-9LB</strain>
    </source>
</reference>
<evidence type="ECO:0000313" key="5">
    <source>
        <dbReference type="Proteomes" id="UP000284024"/>
    </source>
</evidence>
<evidence type="ECO:0000313" key="4">
    <source>
        <dbReference type="EMBL" id="RHH19559.1"/>
    </source>
</evidence>
<feature type="compositionally biased region" description="Polar residues" evidence="1">
    <location>
        <begin position="256"/>
        <end position="265"/>
    </location>
</feature>